<dbReference type="InterPro" id="IPR001128">
    <property type="entry name" value="Cyt_P450"/>
</dbReference>
<gene>
    <name evidence="7" type="ORF">CONCODRAFT_41890</name>
</gene>
<dbReference type="InterPro" id="IPR036396">
    <property type="entry name" value="Cyt_P450_sf"/>
</dbReference>
<evidence type="ECO:0000313" key="7">
    <source>
        <dbReference type="EMBL" id="KXN68292.1"/>
    </source>
</evidence>
<dbReference type="SUPFAM" id="SSF48264">
    <property type="entry name" value="Cytochrome P450"/>
    <property type="match status" value="1"/>
</dbReference>
<dbReference type="GO" id="GO:0008398">
    <property type="term" value="F:sterol 14-demethylase activity"/>
    <property type="evidence" value="ECO:0007669"/>
    <property type="project" value="EnsemblFungi"/>
</dbReference>
<dbReference type="GO" id="GO:0020037">
    <property type="term" value="F:heme binding"/>
    <property type="evidence" value="ECO:0007669"/>
    <property type="project" value="InterPro"/>
</dbReference>
<keyword evidence="6" id="KW-0560">Oxidoreductase</keyword>
<dbReference type="Pfam" id="PF00067">
    <property type="entry name" value="p450"/>
    <property type="match status" value="1"/>
</dbReference>
<keyword evidence="4 5" id="KW-0408">Iron</keyword>
<dbReference type="Proteomes" id="UP000070444">
    <property type="component" value="Unassembled WGS sequence"/>
</dbReference>
<dbReference type="InterPro" id="IPR017972">
    <property type="entry name" value="Cyt_P450_CS"/>
</dbReference>
<dbReference type="PRINTS" id="PR00465">
    <property type="entry name" value="EP450IV"/>
</dbReference>
<dbReference type="PANTHER" id="PTHR24291:SF191">
    <property type="entry name" value="STEROL 14-DEMETHYLASE"/>
    <property type="match status" value="1"/>
</dbReference>
<dbReference type="PRINTS" id="PR00385">
    <property type="entry name" value="P450"/>
</dbReference>
<proteinExistence type="inferred from homology"/>
<dbReference type="GO" id="GO:0005506">
    <property type="term" value="F:iron ion binding"/>
    <property type="evidence" value="ECO:0007669"/>
    <property type="project" value="InterPro"/>
</dbReference>
<dbReference type="InterPro" id="IPR002403">
    <property type="entry name" value="Cyt_P450_E_grp-IV"/>
</dbReference>
<evidence type="ECO:0000256" key="4">
    <source>
        <dbReference type="ARBA" id="ARBA00023004"/>
    </source>
</evidence>
<comment type="similarity">
    <text evidence="2 6">Belongs to the cytochrome P450 family.</text>
</comment>
<organism evidence="7 8">
    <name type="scientific">Conidiobolus coronatus (strain ATCC 28846 / CBS 209.66 / NRRL 28638)</name>
    <name type="common">Delacroixia coronata</name>
    <dbReference type="NCBI Taxonomy" id="796925"/>
    <lineage>
        <taxon>Eukaryota</taxon>
        <taxon>Fungi</taxon>
        <taxon>Fungi incertae sedis</taxon>
        <taxon>Zoopagomycota</taxon>
        <taxon>Entomophthoromycotina</taxon>
        <taxon>Entomophthoromycetes</taxon>
        <taxon>Entomophthorales</taxon>
        <taxon>Ancylistaceae</taxon>
        <taxon>Conidiobolus</taxon>
    </lineage>
</organism>
<keyword evidence="5 6" id="KW-0349">Heme</keyword>
<comment type="cofactor">
    <cofactor evidence="1 5">
        <name>heme</name>
        <dbReference type="ChEBI" id="CHEBI:30413"/>
    </cofactor>
</comment>
<dbReference type="PROSITE" id="PS00086">
    <property type="entry name" value="CYTOCHROME_P450"/>
    <property type="match status" value="1"/>
</dbReference>
<feature type="binding site" description="axial binding residue" evidence="5">
    <location>
        <position position="279"/>
    </location>
    <ligand>
        <name>heme</name>
        <dbReference type="ChEBI" id="CHEBI:30413"/>
    </ligand>
    <ligandPart>
        <name>Fe</name>
        <dbReference type="ChEBI" id="CHEBI:18248"/>
    </ligandPart>
</feature>
<reference evidence="7 8" key="1">
    <citation type="journal article" date="2015" name="Genome Biol. Evol.">
        <title>Phylogenomic analyses indicate that early fungi evolved digesting cell walls of algal ancestors of land plants.</title>
        <authorList>
            <person name="Chang Y."/>
            <person name="Wang S."/>
            <person name="Sekimoto S."/>
            <person name="Aerts A.L."/>
            <person name="Choi C."/>
            <person name="Clum A."/>
            <person name="LaButti K.M."/>
            <person name="Lindquist E.A."/>
            <person name="Yee Ngan C."/>
            <person name="Ohm R.A."/>
            <person name="Salamov A.A."/>
            <person name="Grigoriev I.V."/>
            <person name="Spatafora J.W."/>
            <person name="Berbee M.L."/>
        </authorList>
    </citation>
    <scope>NUCLEOTIDE SEQUENCE [LARGE SCALE GENOMIC DNA]</scope>
    <source>
        <strain evidence="7 8">NRRL 28638</strain>
    </source>
</reference>
<evidence type="ECO:0000256" key="1">
    <source>
        <dbReference type="ARBA" id="ARBA00001971"/>
    </source>
</evidence>
<dbReference type="OrthoDB" id="1055148at2759"/>
<evidence type="ECO:0000313" key="8">
    <source>
        <dbReference type="Proteomes" id="UP000070444"/>
    </source>
</evidence>
<evidence type="ECO:0000256" key="6">
    <source>
        <dbReference type="RuleBase" id="RU000461"/>
    </source>
</evidence>
<keyword evidence="8" id="KW-1185">Reference proteome</keyword>
<dbReference type="GO" id="GO:0032541">
    <property type="term" value="C:cortical endoplasmic reticulum"/>
    <property type="evidence" value="ECO:0007669"/>
    <property type="project" value="EnsemblFungi"/>
</dbReference>
<sequence length="334" mass="38117">ILHDMAKLIIKTASGCLLGHEIRAKLDDSVADIYHDLDGGFTPMQFMFEWLPLPSYYKRDAAHKKMSDLFYDIVQERRKSEKQNDDVVDALMRNSYKDGTMMTDRQVAHMMIALLMGGQHTSSTTSSWTLLLLAQNPEIQEELLKEQKEVFGEDLKDLTLDGLKKCTLLESCIKETLRMRPPIINVMRYVKQNCEIPNTSYVIPQGYYVMSAPIITQLDEKCFPNAESYLPKRWLDPSIAAGTNKTPTENVIEEHVWATMNSSSARSSYLPFGAGRHRCVGEQFAYMQISTIISVILRNYRIKLNTEAGFPNINFATLICSPLDPNLIEYEPRN</sequence>
<feature type="non-terminal residue" evidence="7">
    <location>
        <position position="1"/>
    </location>
</feature>
<keyword evidence="6" id="KW-0503">Monooxygenase</keyword>
<evidence type="ECO:0000256" key="2">
    <source>
        <dbReference type="ARBA" id="ARBA00010617"/>
    </source>
</evidence>
<evidence type="ECO:0000256" key="5">
    <source>
        <dbReference type="PIRSR" id="PIRSR602403-1"/>
    </source>
</evidence>
<dbReference type="STRING" id="796925.A0A137NZY2"/>
<dbReference type="InterPro" id="IPR050196">
    <property type="entry name" value="Cytochrome_P450_Monoox"/>
</dbReference>
<accession>A0A137NZY2</accession>
<dbReference type="Gene3D" id="1.10.630.10">
    <property type="entry name" value="Cytochrome P450"/>
    <property type="match status" value="1"/>
</dbReference>
<name>A0A137NZY2_CONC2</name>
<dbReference type="AlphaFoldDB" id="A0A137NZY2"/>
<keyword evidence="3 5" id="KW-0479">Metal-binding</keyword>
<dbReference type="GO" id="GO:0006696">
    <property type="term" value="P:ergosterol biosynthetic process"/>
    <property type="evidence" value="ECO:0007669"/>
    <property type="project" value="EnsemblFungi"/>
</dbReference>
<dbReference type="EMBL" id="KQ964584">
    <property type="protein sequence ID" value="KXN68292.1"/>
    <property type="molecule type" value="Genomic_DNA"/>
</dbReference>
<protein>
    <submittedName>
        <fullName evidence="7">Cytochrome P450</fullName>
    </submittedName>
</protein>
<dbReference type="OMA" id="FPNPLEW"/>
<evidence type="ECO:0000256" key="3">
    <source>
        <dbReference type="ARBA" id="ARBA00022723"/>
    </source>
</evidence>
<dbReference type="PANTHER" id="PTHR24291">
    <property type="entry name" value="CYTOCHROME P450 FAMILY 4"/>
    <property type="match status" value="1"/>
</dbReference>
<dbReference type="GO" id="GO:0097038">
    <property type="term" value="C:perinuclear endoplasmic reticulum"/>
    <property type="evidence" value="ECO:0007669"/>
    <property type="project" value="EnsemblFungi"/>
</dbReference>